<dbReference type="Proteomes" id="UP001216510">
    <property type="component" value="Chromosome"/>
</dbReference>
<keyword evidence="1" id="KW-0812">Transmembrane</keyword>
<dbReference type="PANTHER" id="PTHR46825">
    <property type="entry name" value="D-ALANYL-D-ALANINE-CARBOXYPEPTIDASE/ENDOPEPTIDASE AMPH"/>
    <property type="match status" value="1"/>
</dbReference>
<feature type="domain" description="Beta-lactamase-related" evidence="3">
    <location>
        <begin position="48"/>
        <end position="343"/>
    </location>
</feature>
<dbReference type="PANTHER" id="PTHR46825:SF9">
    <property type="entry name" value="BETA-LACTAMASE-RELATED DOMAIN-CONTAINING PROTEIN"/>
    <property type="match status" value="1"/>
</dbReference>
<evidence type="ECO:0000259" key="3">
    <source>
        <dbReference type="Pfam" id="PF00144"/>
    </source>
</evidence>
<feature type="transmembrane region" description="Helical" evidence="1">
    <location>
        <begin position="501"/>
        <end position="520"/>
    </location>
</feature>
<dbReference type="GO" id="GO:0016787">
    <property type="term" value="F:hydrolase activity"/>
    <property type="evidence" value="ECO:0007669"/>
    <property type="project" value="UniProtKB-KW"/>
</dbReference>
<dbReference type="RefSeq" id="WP_277414135.1">
    <property type="nucleotide sequence ID" value="NZ_CP119083.1"/>
</dbReference>
<keyword evidence="1" id="KW-0472">Membrane</keyword>
<protein>
    <submittedName>
        <fullName evidence="4">Serine hydrolase</fullName>
    </submittedName>
</protein>
<dbReference type="EMBL" id="CP119083">
    <property type="protein sequence ID" value="WEF31360.1"/>
    <property type="molecule type" value="Genomic_DNA"/>
</dbReference>
<dbReference type="Gene3D" id="3.40.710.10">
    <property type="entry name" value="DD-peptidase/beta-lactamase superfamily"/>
    <property type="match status" value="1"/>
</dbReference>
<name>A0ABY8B6D5_9BURK</name>
<evidence type="ECO:0000256" key="1">
    <source>
        <dbReference type="SAM" id="Phobius"/>
    </source>
</evidence>
<evidence type="ECO:0000313" key="5">
    <source>
        <dbReference type="Proteomes" id="UP001216510"/>
    </source>
</evidence>
<keyword evidence="4" id="KW-0378">Hydrolase</keyword>
<dbReference type="InterPro" id="IPR050491">
    <property type="entry name" value="AmpC-like"/>
</dbReference>
<organism evidence="4 5">
    <name type="scientific">Pseudoduganella chitinolytica</name>
    <dbReference type="NCBI Taxonomy" id="34070"/>
    <lineage>
        <taxon>Bacteria</taxon>
        <taxon>Pseudomonadati</taxon>
        <taxon>Pseudomonadota</taxon>
        <taxon>Betaproteobacteria</taxon>
        <taxon>Burkholderiales</taxon>
        <taxon>Oxalobacteraceae</taxon>
        <taxon>Telluria group</taxon>
        <taxon>Pseudoduganella</taxon>
    </lineage>
</organism>
<keyword evidence="1" id="KW-1133">Transmembrane helix</keyword>
<reference evidence="4 5" key="1">
    <citation type="submission" date="2023-02" db="EMBL/GenBank/DDBJ databases">
        <title>Gemone sequence of Telluria chitinolytica ACM 3522T.</title>
        <authorList>
            <person name="Frediansyah A."/>
            <person name="Miess H."/>
            <person name="Gross H."/>
        </authorList>
    </citation>
    <scope>NUCLEOTIDE SEQUENCE [LARGE SCALE GENOMIC DNA]</scope>
    <source>
        <strain evidence="4 5">ACM 3522</strain>
    </source>
</reference>
<feature type="transmembrane region" description="Helical" evidence="1">
    <location>
        <begin position="467"/>
        <end position="489"/>
    </location>
</feature>
<keyword evidence="2" id="KW-0732">Signal</keyword>
<evidence type="ECO:0000313" key="4">
    <source>
        <dbReference type="EMBL" id="WEF31360.1"/>
    </source>
</evidence>
<proteinExistence type="predicted"/>
<accession>A0ABY8B6D5</accession>
<dbReference type="InterPro" id="IPR001466">
    <property type="entry name" value="Beta-lactam-related"/>
</dbReference>
<keyword evidence="5" id="KW-1185">Reference proteome</keyword>
<sequence length="590" mass="62895">MKNLFILCALLLGALPAHAAPSLSQPIAELLREEGLDGVVWTTLDATGAAGVSHARTGAPMHPGQRVHVGSIAKTLVAVGILRLASERRLALDTPVSAILPGIRFDNPWEAADPVRLRHLLDHTSGLDDVRFWHVFSERARADTPLAEAFPPGQGLLRVRCRPGSRTSYSNLGYTLLGMVIEAVTGQRYERYLDTGLLLPLNLRDSTFAFVSQHDDKRLAMGHFEEGVPQAAMASFVRPAGQFTTTAADMGRLARFLMGDGKVDGRDFIDPALLRQMGEPAGTEAARAGLAVGYALGLRKLDRHGAVARCHGGNGVGFRALLCLFPETQQAFFYAINTDSETANYQRIDAFFTRALALPPPPPARPASPALDAGPWLGVYVPSPNRFGTMLLADTLFSFVRLTGDDGGLQLRPFQGKTVALAPVGSGLLQAPDKLLPSHALFASAAGDRILTNGTQTYEQVPLARLLALWASVAAGVLGLAFLLVGGGVRLAARRLSRHDPLLAPFAGIAALLLPLPLLYRQPSMQLGDVTAASVLLAIVTALLPVALCIGLGLSMRRRRLGADALAMAAALQLTVLLAVWGLLPLRLWA</sequence>
<feature type="transmembrane region" description="Helical" evidence="1">
    <location>
        <begin position="532"/>
        <end position="554"/>
    </location>
</feature>
<evidence type="ECO:0000256" key="2">
    <source>
        <dbReference type="SAM" id="SignalP"/>
    </source>
</evidence>
<feature type="signal peptide" evidence="2">
    <location>
        <begin position="1"/>
        <end position="19"/>
    </location>
</feature>
<dbReference type="Pfam" id="PF00144">
    <property type="entry name" value="Beta-lactamase"/>
    <property type="match status" value="1"/>
</dbReference>
<feature type="chain" id="PRO_5045976362" evidence="2">
    <location>
        <begin position="20"/>
        <end position="590"/>
    </location>
</feature>
<feature type="transmembrane region" description="Helical" evidence="1">
    <location>
        <begin position="566"/>
        <end position="584"/>
    </location>
</feature>
<dbReference type="InterPro" id="IPR012338">
    <property type="entry name" value="Beta-lactam/transpept-like"/>
</dbReference>
<dbReference type="SUPFAM" id="SSF56601">
    <property type="entry name" value="beta-lactamase/transpeptidase-like"/>
    <property type="match status" value="1"/>
</dbReference>
<gene>
    <name evidence="4" type="ORF">PX653_18075</name>
</gene>